<comment type="similarity">
    <text evidence="1 5">Belongs to the GTP cyclohydrolase I type 2/NIF3 family.</text>
</comment>
<evidence type="ECO:0000313" key="7">
    <source>
        <dbReference type="EMBL" id="APT89279.1"/>
    </source>
</evidence>
<feature type="binding site" evidence="6">
    <location>
        <position position="69"/>
    </location>
    <ligand>
        <name>a divalent metal cation</name>
        <dbReference type="ChEBI" id="CHEBI:60240"/>
        <label>1</label>
    </ligand>
</feature>
<evidence type="ECO:0000313" key="8">
    <source>
        <dbReference type="Proteomes" id="UP000185434"/>
    </source>
</evidence>
<dbReference type="Gene3D" id="3.40.1390.30">
    <property type="entry name" value="NIF3 (NGG1p interacting factor 3)-like"/>
    <property type="match status" value="1"/>
</dbReference>
<evidence type="ECO:0000256" key="2">
    <source>
        <dbReference type="ARBA" id="ARBA00011643"/>
    </source>
</evidence>
<dbReference type="OrthoDB" id="9795763at2"/>
<feature type="binding site" evidence="6">
    <location>
        <position position="343"/>
    </location>
    <ligand>
        <name>a divalent metal cation</name>
        <dbReference type="ChEBI" id="CHEBI:60240"/>
        <label>1</label>
    </ligand>
</feature>
<dbReference type="PANTHER" id="PTHR13799">
    <property type="entry name" value="NGG1 INTERACTING FACTOR 3"/>
    <property type="match status" value="1"/>
</dbReference>
<sequence length="387" mass="40992">MATTATVETIRAVLDEAYPPRLAESWDRVGLICGDPGAKVDKVAFALECTQEVAERAVAIGADMLVVHHPLLLRGTSTVAADTPKGKVLHTLIRGGVALFAAHTNADSARPGVNDRLAELLGVHPGAPIVAAEDAGGAALLDHWGVHVPPADLKKVTDALFAAGAGEVGDYSHCAFAVEGTGQFRPEQGADPTEGEVGELHSAEETRVVFTAPRARRRQLITALRAAHPYEEPAFDIVEMAPTGDPEKLPGLGRVGELDRPMPLKEFVQRVADRLPETVWGVRAAGDPERIVRRVAVSSGAGDSFLDAVRGLDVDVYVTSDLRHHPVDEYLRAGGPAVVDTAHWASEFPWTGQAAELIAGRTGVATEIIGLRTDPWTLSAHPANPEA</sequence>
<proteinExistence type="inferred from homology"/>
<gene>
    <name evidence="7" type="ORF">CFRA_08490</name>
</gene>
<feature type="binding site" evidence="6">
    <location>
        <position position="347"/>
    </location>
    <ligand>
        <name>a divalent metal cation</name>
        <dbReference type="ChEBI" id="CHEBI:60240"/>
        <label>1</label>
    </ligand>
</feature>
<dbReference type="GO" id="GO:0046872">
    <property type="term" value="F:metal ion binding"/>
    <property type="evidence" value="ECO:0007669"/>
    <property type="project" value="UniProtKB-UniRule"/>
</dbReference>
<dbReference type="InterPro" id="IPR017221">
    <property type="entry name" value="DUF34/NIF3_bac"/>
</dbReference>
<dbReference type="RefSeq" id="WP_075664277.1">
    <property type="nucleotide sequence ID" value="NZ_CP009247.1"/>
</dbReference>
<feature type="binding site" evidence="6">
    <location>
        <position position="107"/>
    </location>
    <ligand>
        <name>a divalent metal cation</name>
        <dbReference type="ChEBI" id="CHEBI:60240"/>
        <label>1</label>
    </ligand>
</feature>
<evidence type="ECO:0000256" key="1">
    <source>
        <dbReference type="ARBA" id="ARBA00006964"/>
    </source>
</evidence>
<name>A0A1L7CTX9_9CORY</name>
<dbReference type="GO" id="GO:0005737">
    <property type="term" value="C:cytoplasm"/>
    <property type="evidence" value="ECO:0007669"/>
    <property type="project" value="TreeGrafter"/>
</dbReference>
<dbReference type="PANTHER" id="PTHR13799:SF14">
    <property type="entry name" value="GTP CYCLOHYDROLASE 1 TYPE 2 HOMOLOG"/>
    <property type="match status" value="1"/>
</dbReference>
<dbReference type="FunFam" id="3.40.1390.30:FF:000001">
    <property type="entry name" value="GTP cyclohydrolase 1 type 2"/>
    <property type="match status" value="1"/>
</dbReference>
<dbReference type="PIRSF" id="PIRSF037489">
    <property type="entry name" value="UCP037489_NIF3_YqfO"/>
    <property type="match status" value="1"/>
</dbReference>
<dbReference type="InterPro" id="IPR036069">
    <property type="entry name" value="DUF34/NIF3_sf"/>
</dbReference>
<dbReference type="STRING" id="1437875.CFRA_08490"/>
<evidence type="ECO:0000256" key="6">
    <source>
        <dbReference type="PIRSR" id="PIRSR602678-1"/>
    </source>
</evidence>
<keyword evidence="8" id="KW-1185">Reference proteome</keyword>
<keyword evidence="4 5" id="KW-0479">Metal-binding</keyword>
<dbReference type="InterPro" id="IPR002678">
    <property type="entry name" value="DUF34/NIF3"/>
</dbReference>
<dbReference type="KEGG" id="cfk:CFRA_08490"/>
<evidence type="ECO:0000256" key="5">
    <source>
        <dbReference type="PIRNR" id="PIRNR037489"/>
    </source>
</evidence>
<dbReference type="AlphaFoldDB" id="A0A1L7CTX9"/>
<protein>
    <recommendedName>
        <fullName evidence="3 5">GTP cyclohydrolase 1 type 2 homolog</fullName>
    </recommendedName>
</protein>
<feature type="binding site" evidence="6">
    <location>
        <position position="68"/>
    </location>
    <ligand>
        <name>a divalent metal cation</name>
        <dbReference type="ChEBI" id="CHEBI:60240"/>
        <label>1</label>
    </ligand>
</feature>
<dbReference type="Gene3D" id="3.30.70.120">
    <property type="match status" value="1"/>
</dbReference>
<comment type="subunit">
    <text evidence="2">Homohexamer.</text>
</comment>
<dbReference type="SUPFAM" id="SSF102705">
    <property type="entry name" value="NIF3 (NGG1p interacting factor 3)-like"/>
    <property type="match status" value="1"/>
</dbReference>
<reference evidence="7 8" key="1">
    <citation type="submission" date="2014-08" db="EMBL/GenBank/DDBJ databases">
        <title>Complete genome sequence of Corynebacterium frankenforstense ST18(T) (=DSM 45800(T)), isolated from raw cow milk.</title>
        <authorList>
            <person name="Ruckert C."/>
            <person name="Albersmeier A."/>
            <person name="Winkler A."/>
            <person name="Lipski A."/>
            <person name="Kalinowski J."/>
        </authorList>
    </citation>
    <scope>NUCLEOTIDE SEQUENCE [LARGE SCALE GENOMIC DNA]</scope>
    <source>
        <strain evidence="7 8">ST18</strain>
    </source>
</reference>
<dbReference type="NCBIfam" id="TIGR00486">
    <property type="entry name" value="YbgI_SA1388"/>
    <property type="match status" value="1"/>
</dbReference>
<dbReference type="InterPro" id="IPR015867">
    <property type="entry name" value="N-reg_PII/ATP_PRibTrfase_C"/>
</dbReference>
<evidence type="ECO:0000256" key="4">
    <source>
        <dbReference type="ARBA" id="ARBA00022723"/>
    </source>
</evidence>
<organism evidence="7 8">
    <name type="scientific">Corynebacterium frankenforstense DSM 45800</name>
    <dbReference type="NCBI Taxonomy" id="1437875"/>
    <lineage>
        <taxon>Bacteria</taxon>
        <taxon>Bacillati</taxon>
        <taxon>Actinomycetota</taxon>
        <taxon>Actinomycetes</taxon>
        <taxon>Mycobacteriales</taxon>
        <taxon>Corynebacteriaceae</taxon>
        <taxon>Corynebacterium</taxon>
    </lineage>
</organism>
<evidence type="ECO:0000256" key="3">
    <source>
        <dbReference type="ARBA" id="ARBA00022112"/>
    </source>
</evidence>
<accession>A0A1L7CTX9</accession>
<dbReference type="EMBL" id="CP009247">
    <property type="protein sequence ID" value="APT89279.1"/>
    <property type="molecule type" value="Genomic_DNA"/>
</dbReference>
<dbReference type="Proteomes" id="UP000185434">
    <property type="component" value="Chromosome"/>
</dbReference>
<dbReference type="Pfam" id="PF01784">
    <property type="entry name" value="DUF34_NIF3"/>
    <property type="match status" value="1"/>
</dbReference>